<sequence>MMTNIADRIYRFNQGRNPELLELKYKLMRSDVFSFFRGACHLFYEDLPVNFPGNVAPNTWLCGDLHLENFGSYKGNNRLVYFDVNDFDESALAPCTWDLTRLITSVLVAYDTLKVDNQEALSLCNSFLDAYTHSLAKGHPRSVETETAQGLVKDLLEGLEQRKRKDFLKGHVHEKKGKQRLIIDNKHTHHCSLAHQEKVTELIHTWAKTQTKPEFFQVLDVAYRIAGTGSLGLERYVILVEGKGSPNYNFLLDLKEECPSSLQPYLKVPQPYWNNQAQREVAIQERVQGTSPALLCALEFKSKPYVLRELQPFEDKVDLNLCAGKLGRLQKLMQTMGEVVAWDQLRSSGRQGSAIADDLIRFANSSDWRNPILDYAQSYSVQVEHDYQEFCADVKTLEENTTNSHPQKSKKVHVAT</sequence>
<dbReference type="PANTHER" id="PTHR39441">
    <property type="entry name" value="DUF2252 DOMAIN-CONTAINING PROTEIN"/>
    <property type="match status" value="1"/>
</dbReference>
<comment type="caution">
    <text evidence="1">The sequence shown here is derived from an EMBL/GenBank/DDBJ whole genome shotgun (WGS) entry which is preliminary data.</text>
</comment>
<reference evidence="1" key="2">
    <citation type="journal article" date="2022" name="Microbiol. Resour. Announc.">
        <title>Metagenome Sequencing to Explore Phylogenomics of Terrestrial Cyanobacteria.</title>
        <authorList>
            <person name="Ward R.D."/>
            <person name="Stajich J.E."/>
            <person name="Johansen J.R."/>
            <person name="Huntemann M."/>
            <person name="Clum A."/>
            <person name="Foster B."/>
            <person name="Foster B."/>
            <person name="Roux S."/>
            <person name="Palaniappan K."/>
            <person name="Varghese N."/>
            <person name="Mukherjee S."/>
            <person name="Reddy T.B.K."/>
            <person name="Daum C."/>
            <person name="Copeland A."/>
            <person name="Chen I.A."/>
            <person name="Ivanova N.N."/>
            <person name="Kyrpides N.C."/>
            <person name="Shapiro N."/>
            <person name="Eloe-Fadrosh E.A."/>
            <person name="Pietrasiak N."/>
        </authorList>
    </citation>
    <scope>NUCLEOTIDE SEQUENCE</scope>
    <source>
        <strain evidence="1">GSE-NOS-MK-12-04C</strain>
    </source>
</reference>
<dbReference type="Pfam" id="PF10009">
    <property type="entry name" value="DUF2252"/>
    <property type="match status" value="1"/>
</dbReference>
<dbReference type="EMBL" id="JAHHGZ010000040">
    <property type="protein sequence ID" value="MBW4671190.1"/>
    <property type="molecule type" value="Genomic_DNA"/>
</dbReference>
<name>A0A951UYS5_9CYAN</name>
<evidence type="ECO:0000313" key="2">
    <source>
        <dbReference type="Proteomes" id="UP000729701"/>
    </source>
</evidence>
<dbReference type="AlphaFoldDB" id="A0A951UYS5"/>
<reference evidence="1" key="1">
    <citation type="submission" date="2021-05" db="EMBL/GenBank/DDBJ databases">
        <authorList>
            <person name="Pietrasiak N."/>
            <person name="Ward R."/>
            <person name="Stajich J.E."/>
            <person name="Kurbessoian T."/>
        </authorList>
    </citation>
    <scope>NUCLEOTIDE SEQUENCE</scope>
    <source>
        <strain evidence="1">GSE-NOS-MK-12-04C</strain>
    </source>
</reference>
<organism evidence="1 2">
    <name type="scientific">Cyanomargarita calcarea GSE-NOS-MK-12-04C</name>
    <dbReference type="NCBI Taxonomy" id="2839659"/>
    <lineage>
        <taxon>Bacteria</taxon>
        <taxon>Bacillati</taxon>
        <taxon>Cyanobacteriota</taxon>
        <taxon>Cyanophyceae</taxon>
        <taxon>Nostocales</taxon>
        <taxon>Cyanomargaritaceae</taxon>
        <taxon>Cyanomargarita</taxon>
    </lineage>
</organism>
<protein>
    <submittedName>
        <fullName evidence="1">DUF2252 domain-containing protein</fullName>
    </submittedName>
</protein>
<evidence type="ECO:0000313" key="1">
    <source>
        <dbReference type="EMBL" id="MBW4671190.1"/>
    </source>
</evidence>
<accession>A0A951UYS5</accession>
<gene>
    <name evidence="1" type="ORF">KME60_28150</name>
</gene>
<proteinExistence type="predicted"/>
<dbReference type="InterPro" id="IPR018721">
    <property type="entry name" value="DUF2252"/>
</dbReference>
<dbReference type="PANTHER" id="PTHR39441:SF1">
    <property type="entry name" value="DUF2252 DOMAIN-CONTAINING PROTEIN"/>
    <property type="match status" value="1"/>
</dbReference>
<dbReference type="Proteomes" id="UP000729701">
    <property type="component" value="Unassembled WGS sequence"/>
</dbReference>